<sequence>MATKSKQQKLEVEPTLFVQSDVILEVEGKQLHVCKQVLAENSPVFKRMFESNFKERQKVRIPLPGKKYKDFEMFLRTFYHPAIVCPITKDTILYILPLAEEYQVLKVKAKCENCMIQALQSTSKGSAQIDTQTLVHYASYAEFYNLSSALPVVEQMCAKYDDQLLKQAGIEDLISDRMMMKIAQERNKLLQNLTILKIQKGDDTMILETLHLLNGLIDKDRVALMKGYEDRLVIACNQRKVTPNSIVECIVAAEQFDLTNLLSSAIKAARYHQSAVQSSARFHEMSDKSKFRIYDSQGYHF</sequence>
<dbReference type="PROSITE" id="PS50097">
    <property type="entry name" value="BTB"/>
    <property type="match status" value="1"/>
</dbReference>
<feature type="domain" description="BTB" evidence="1">
    <location>
        <begin position="20"/>
        <end position="87"/>
    </location>
</feature>
<dbReference type="InterPro" id="IPR000210">
    <property type="entry name" value="BTB/POZ_dom"/>
</dbReference>
<proteinExistence type="predicted"/>
<dbReference type="Pfam" id="PF00651">
    <property type="entry name" value="BTB"/>
    <property type="match status" value="1"/>
</dbReference>
<dbReference type="SMART" id="SM00225">
    <property type="entry name" value="BTB"/>
    <property type="match status" value="1"/>
</dbReference>
<dbReference type="PANTHER" id="PTHR22744">
    <property type="entry name" value="HELIX LOOP HELIX PROTEIN 21-RELATED"/>
    <property type="match status" value="1"/>
</dbReference>
<dbReference type="AlphaFoldDB" id="A0A8W8JD21"/>
<dbReference type="SUPFAM" id="SSF54695">
    <property type="entry name" value="POZ domain"/>
    <property type="match status" value="1"/>
</dbReference>
<dbReference type="Gene3D" id="3.30.710.10">
    <property type="entry name" value="Potassium Channel Kv1.1, Chain A"/>
    <property type="match status" value="1"/>
</dbReference>
<name>A0A8W8JD21_MAGGI</name>
<reference evidence="2" key="1">
    <citation type="submission" date="2022-08" db="UniProtKB">
        <authorList>
            <consortium name="EnsemblMetazoa"/>
        </authorList>
    </citation>
    <scope>IDENTIFICATION</scope>
    <source>
        <strain evidence="2">05x7-T-G4-1.051#20</strain>
    </source>
</reference>
<dbReference type="EnsemblMetazoa" id="G17917.1">
    <property type="protein sequence ID" value="G17917.1:cds"/>
    <property type="gene ID" value="G17917"/>
</dbReference>
<evidence type="ECO:0000313" key="3">
    <source>
        <dbReference type="Proteomes" id="UP000005408"/>
    </source>
</evidence>
<organism evidence="2 3">
    <name type="scientific">Magallana gigas</name>
    <name type="common">Pacific oyster</name>
    <name type="synonym">Crassostrea gigas</name>
    <dbReference type="NCBI Taxonomy" id="29159"/>
    <lineage>
        <taxon>Eukaryota</taxon>
        <taxon>Metazoa</taxon>
        <taxon>Spiralia</taxon>
        <taxon>Lophotrochozoa</taxon>
        <taxon>Mollusca</taxon>
        <taxon>Bivalvia</taxon>
        <taxon>Autobranchia</taxon>
        <taxon>Pteriomorphia</taxon>
        <taxon>Ostreida</taxon>
        <taxon>Ostreoidea</taxon>
        <taxon>Ostreidae</taxon>
        <taxon>Magallana</taxon>
    </lineage>
</organism>
<dbReference type="PANTHER" id="PTHR22744:SF17">
    <property type="entry name" value="BTB DOMAIN-CONTAINING PROTEIN"/>
    <property type="match status" value="1"/>
</dbReference>
<dbReference type="CDD" id="cd18186">
    <property type="entry name" value="BTB_POZ_ZBTB_KLHL-like"/>
    <property type="match status" value="1"/>
</dbReference>
<evidence type="ECO:0000259" key="1">
    <source>
        <dbReference type="PROSITE" id="PS50097"/>
    </source>
</evidence>
<keyword evidence="3" id="KW-1185">Reference proteome</keyword>
<accession>A0A8W8JD21</accession>
<dbReference type="OrthoDB" id="437903at2759"/>
<evidence type="ECO:0000313" key="2">
    <source>
        <dbReference type="EnsemblMetazoa" id="G17917.1:cds"/>
    </source>
</evidence>
<dbReference type="Proteomes" id="UP000005408">
    <property type="component" value="Unassembled WGS sequence"/>
</dbReference>
<dbReference type="InterPro" id="IPR011333">
    <property type="entry name" value="SKP1/BTB/POZ_sf"/>
</dbReference>
<protein>
    <recommendedName>
        <fullName evidence="1">BTB domain-containing protein</fullName>
    </recommendedName>
</protein>